<keyword evidence="4" id="KW-0067">ATP-binding</keyword>
<keyword evidence="2" id="KW-0547">Nucleotide-binding</keyword>
<dbReference type="InterPro" id="IPR000719">
    <property type="entry name" value="Prot_kinase_dom"/>
</dbReference>
<keyword evidence="1" id="KW-0808">Transferase</keyword>
<evidence type="ECO:0000259" key="6">
    <source>
        <dbReference type="PROSITE" id="PS50011"/>
    </source>
</evidence>
<proteinExistence type="predicted"/>
<accession>A0A5J4X5R9</accession>
<keyword evidence="3" id="KW-0418">Kinase</keyword>
<sequence length="459" mass="52860">RYYFPPEAFTQNKMTQLSDIWAMGVIIIEMFTGIHPFICQTEEETINKIKKCDIKPFPDYIDEQLKKVLLNMVDVDADKRKNASEILKMEFMQLQVSIENMNDAQSQNEKQQFISQFQQLEIKLNEAQERAKIAEERAKNEEKRRKEVEARLLQMGEGNNVSSSSVKNGQNDIESKSEDLTLVVQLNYQKIAEDLNKPLFGDERMKSQILQQQKDHCIKIAQKYDKREDNEGRLKLINSGIALSLINIFETQDLRTITQPISKAYFVITAPANEEVQQKLSKMNPFAGLVRILGHSDHQIVENSLGSLTNIILGGANSTPSAQYHPQYDEIIACNGISKIFEIFQRNESKFQKSRSAICIGEIDEFMRKDLISYFKFIICDPNDWIRNTVRIALRGLANNTVMNRREIFSNDLLKSITSNIRQPIEGSDERKNEIKLQCEGSCMILYALFYDGQDNEGR</sequence>
<dbReference type="InterPro" id="IPR016024">
    <property type="entry name" value="ARM-type_fold"/>
</dbReference>
<dbReference type="Gene3D" id="1.10.510.10">
    <property type="entry name" value="Transferase(Phosphotransferase) domain 1"/>
    <property type="match status" value="1"/>
</dbReference>
<dbReference type="PROSITE" id="PS50011">
    <property type="entry name" value="PROTEIN_KINASE_DOM"/>
    <property type="match status" value="1"/>
</dbReference>
<name>A0A5J4X5R9_9EUKA</name>
<evidence type="ECO:0000313" key="8">
    <source>
        <dbReference type="Proteomes" id="UP000324800"/>
    </source>
</evidence>
<organism evidence="7 8">
    <name type="scientific">Streblomastix strix</name>
    <dbReference type="NCBI Taxonomy" id="222440"/>
    <lineage>
        <taxon>Eukaryota</taxon>
        <taxon>Metamonada</taxon>
        <taxon>Preaxostyla</taxon>
        <taxon>Oxymonadida</taxon>
        <taxon>Streblomastigidae</taxon>
        <taxon>Streblomastix</taxon>
    </lineage>
</organism>
<dbReference type="GO" id="GO:0005524">
    <property type="term" value="F:ATP binding"/>
    <property type="evidence" value="ECO:0007669"/>
    <property type="project" value="UniProtKB-KW"/>
</dbReference>
<dbReference type="AlphaFoldDB" id="A0A5J4X5R9"/>
<gene>
    <name evidence="7" type="ORF">EZS28_001936</name>
</gene>
<evidence type="ECO:0000256" key="3">
    <source>
        <dbReference type="ARBA" id="ARBA00022777"/>
    </source>
</evidence>
<dbReference type="InterPro" id="IPR045269">
    <property type="entry name" value="Atg1-like"/>
</dbReference>
<keyword evidence="5" id="KW-0175">Coiled coil</keyword>
<feature type="coiled-coil region" evidence="5">
    <location>
        <begin position="110"/>
        <end position="151"/>
    </location>
</feature>
<dbReference type="OrthoDB" id="201709at2759"/>
<dbReference type="Gene3D" id="1.25.10.10">
    <property type="entry name" value="Leucine-rich Repeat Variant"/>
    <property type="match status" value="1"/>
</dbReference>
<dbReference type="PANTHER" id="PTHR24348">
    <property type="entry name" value="SERINE/THREONINE-PROTEIN KINASE UNC-51-RELATED"/>
    <property type="match status" value="1"/>
</dbReference>
<feature type="domain" description="Protein kinase" evidence="6">
    <location>
        <begin position="1"/>
        <end position="92"/>
    </location>
</feature>
<evidence type="ECO:0000313" key="7">
    <source>
        <dbReference type="EMBL" id="KAA6402528.1"/>
    </source>
</evidence>
<comment type="caution">
    <text evidence="7">The sequence shown here is derived from an EMBL/GenBank/DDBJ whole genome shotgun (WGS) entry which is preliminary data.</text>
</comment>
<dbReference type="GO" id="GO:0005829">
    <property type="term" value="C:cytosol"/>
    <property type="evidence" value="ECO:0007669"/>
    <property type="project" value="TreeGrafter"/>
</dbReference>
<evidence type="ECO:0000256" key="4">
    <source>
        <dbReference type="ARBA" id="ARBA00022840"/>
    </source>
</evidence>
<dbReference type="EMBL" id="SNRW01000220">
    <property type="protein sequence ID" value="KAA6402528.1"/>
    <property type="molecule type" value="Genomic_DNA"/>
</dbReference>
<dbReference type="InterPro" id="IPR011989">
    <property type="entry name" value="ARM-like"/>
</dbReference>
<dbReference type="InterPro" id="IPR011009">
    <property type="entry name" value="Kinase-like_dom_sf"/>
</dbReference>
<protein>
    <recommendedName>
        <fullName evidence="6">Protein kinase domain-containing protein</fullName>
    </recommendedName>
</protein>
<dbReference type="GO" id="GO:0010506">
    <property type="term" value="P:regulation of autophagy"/>
    <property type="evidence" value="ECO:0007669"/>
    <property type="project" value="InterPro"/>
</dbReference>
<dbReference type="GO" id="GO:0005776">
    <property type="term" value="C:autophagosome"/>
    <property type="evidence" value="ECO:0007669"/>
    <property type="project" value="TreeGrafter"/>
</dbReference>
<dbReference type="SUPFAM" id="SSF48371">
    <property type="entry name" value="ARM repeat"/>
    <property type="match status" value="1"/>
</dbReference>
<dbReference type="GO" id="GO:0016020">
    <property type="term" value="C:membrane"/>
    <property type="evidence" value="ECO:0007669"/>
    <property type="project" value="TreeGrafter"/>
</dbReference>
<dbReference type="Proteomes" id="UP000324800">
    <property type="component" value="Unassembled WGS sequence"/>
</dbReference>
<evidence type="ECO:0000256" key="2">
    <source>
        <dbReference type="ARBA" id="ARBA00022741"/>
    </source>
</evidence>
<dbReference type="Pfam" id="PF00069">
    <property type="entry name" value="Pkinase"/>
    <property type="match status" value="1"/>
</dbReference>
<evidence type="ECO:0000256" key="1">
    <source>
        <dbReference type="ARBA" id="ARBA00022679"/>
    </source>
</evidence>
<dbReference type="GO" id="GO:0004674">
    <property type="term" value="F:protein serine/threonine kinase activity"/>
    <property type="evidence" value="ECO:0007669"/>
    <property type="project" value="InterPro"/>
</dbReference>
<feature type="non-terminal residue" evidence="7">
    <location>
        <position position="1"/>
    </location>
</feature>
<dbReference type="PANTHER" id="PTHR24348:SF22">
    <property type="entry name" value="NON-SPECIFIC SERINE_THREONINE PROTEIN KINASE"/>
    <property type="match status" value="1"/>
</dbReference>
<reference evidence="7 8" key="1">
    <citation type="submission" date="2019-03" db="EMBL/GenBank/DDBJ databases">
        <title>Single cell metagenomics reveals metabolic interactions within the superorganism composed of flagellate Streblomastix strix and complex community of Bacteroidetes bacteria on its surface.</title>
        <authorList>
            <person name="Treitli S.C."/>
            <person name="Kolisko M."/>
            <person name="Husnik F."/>
            <person name="Keeling P."/>
            <person name="Hampl V."/>
        </authorList>
    </citation>
    <scope>NUCLEOTIDE SEQUENCE [LARGE SCALE GENOMIC DNA]</scope>
    <source>
        <strain evidence="7">ST1C</strain>
    </source>
</reference>
<dbReference type="SUPFAM" id="SSF56112">
    <property type="entry name" value="Protein kinase-like (PK-like)"/>
    <property type="match status" value="1"/>
</dbReference>
<dbReference type="GO" id="GO:0000407">
    <property type="term" value="C:phagophore assembly site"/>
    <property type="evidence" value="ECO:0007669"/>
    <property type="project" value="TreeGrafter"/>
</dbReference>
<dbReference type="GO" id="GO:0000045">
    <property type="term" value="P:autophagosome assembly"/>
    <property type="evidence" value="ECO:0007669"/>
    <property type="project" value="TreeGrafter"/>
</dbReference>
<evidence type="ECO:0000256" key="5">
    <source>
        <dbReference type="SAM" id="Coils"/>
    </source>
</evidence>